<keyword evidence="4" id="KW-1185">Reference proteome</keyword>
<comment type="caution">
    <text evidence="3">The sequence shown here is derived from an EMBL/GenBank/DDBJ whole genome shotgun (WGS) entry which is preliminary data.</text>
</comment>
<dbReference type="GeneID" id="68291704"/>
<feature type="compositionally biased region" description="Acidic residues" evidence="1">
    <location>
        <begin position="234"/>
        <end position="248"/>
    </location>
</feature>
<name>A0A9P3CNF4_9PEZI</name>
<organism evidence="3 4">
    <name type="scientific">Cercospora kikuchii</name>
    <dbReference type="NCBI Taxonomy" id="84275"/>
    <lineage>
        <taxon>Eukaryota</taxon>
        <taxon>Fungi</taxon>
        <taxon>Dikarya</taxon>
        <taxon>Ascomycota</taxon>
        <taxon>Pezizomycotina</taxon>
        <taxon>Dothideomycetes</taxon>
        <taxon>Dothideomycetidae</taxon>
        <taxon>Mycosphaerellales</taxon>
        <taxon>Mycosphaerellaceae</taxon>
        <taxon>Cercospora</taxon>
    </lineage>
</organism>
<dbReference type="Proteomes" id="UP000825890">
    <property type="component" value="Unassembled WGS sequence"/>
</dbReference>
<dbReference type="OrthoDB" id="4232400at2759"/>
<dbReference type="RefSeq" id="XP_044657367.1">
    <property type="nucleotide sequence ID" value="XM_044801432.1"/>
</dbReference>
<feature type="compositionally biased region" description="Basic and acidic residues" evidence="1">
    <location>
        <begin position="218"/>
        <end position="233"/>
    </location>
</feature>
<reference evidence="3 4" key="1">
    <citation type="submission" date="2021-01" db="EMBL/GenBank/DDBJ databases">
        <title>Cercospora kikuchii MAFF 305040 whole genome shotgun sequence.</title>
        <authorList>
            <person name="Kashiwa T."/>
            <person name="Suzuki T."/>
        </authorList>
    </citation>
    <scope>NUCLEOTIDE SEQUENCE [LARGE SCALE GENOMIC DNA]</scope>
    <source>
        <strain evidence="3 4">MAFF 305040</strain>
    </source>
</reference>
<dbReference type="PANTHER" id="PTHR40628:SF1">
    <property type="entry name" value="CHROMO DOMAIN-CONTAINING PROTEIN"/>
    <property type="match status" value="1"/>
</dbReference>
<sequence length="313" mass="35741">MAPTGSDYQVDWLWISKADAHVANHRDWFTTFKPIKSYIGDTYRGENEVIGIGDVELSVKVRENRTGPKSKRTLLLKDVLYVPKMICNILGRLIQDEYDVDMDSDKKSGDIRHKATGAAAGILDCPGLSMDLQRLRLVGLSATQTSLDPNPYTLYLISVDWNDEERAKWLMQTNSEGSKRSEEPEKPRSGVTEELKAWFEVWYGNTFNISWGFKLGNDKQRAEERETSKADREMGEEEKDSGEEENETGEGQNDFLPDLEAGSASHVAPYQFTKAQLDWLNKNNGNTRDSMYTMGWNFAMMRTVRKQCRLRGR</sequence>
<accession>A0A9P3CNF4</accession>
<feature type="region of interest" description="Disordered" evidence="1">
    <location>
        <begin position="218"/>
        <end position="259"/>
    </location>
</feature>
<dbReference type="InterPro" id="IPR054722">
    <property type="entry name" value="PolX-like_BBD"/>
</dbReference>
<proteinExistence type="predicted"/>
<evidence type="ECO:0000256" key="1">
    <source>
        <dbReference type="SAM" id="MobiDB-lite"/>
    </source>
</evidence>
<dbReference type="EMBL" id="BOLY01000003">
    <property type="protein sequence ID" value="GIZ42880.1"/>
    <property type="molecule type" value="Genomic_DNA"/>
</dbReference>
<evidence type="ECO:0000313" key="4">
    <source>
        <dbReference type="Proteomes" id="UP000825890"/>
    </source>
</evidence>
<dbReference type="AlphaFoldDB" id="A0A9P3CNF4"/>
<dbReference type="Pfam" id="PF22936">
    <property type="entry name" value="Pol_BBD"/>
    <property type="match status" value="1"/>
</dbReference>
<feature type="domain" description="Retrovirus-related Pol polyprotein from transposon TNT 1-94-like beta-barrel" evidence="2">
    <location>
        <begin position="12"/>
        <end position="90"/>
    </location>
</feature>
<evidence type="ECO:0000259" key="2">
    <source>
        <dbReference type="Pfam" id="PF22936"/>
    </source>
</evidence>
<evidence type="ECO:0000313" key="3">
    <source>
        <dbReference type="EMBL" id="GIZ42880.1"/>
    </source>
</evidence>
<gene>
    <name evidence="3" type="ORF">CKM354_000612900</name>
</gene>
<dbReference type="PANTHER" id="PTHR40628">
    <property type="entry name" value="CHROMO DOMAIN-CONTAINING PROTEIN"/>
    <property type="match status" value="1"/>
</dbReference>
<protein>
    <recommendedName>
        <fullName evidence="2">Retrovirus-related Pol polyprotein from transposon TNT 1-94-like beta-barrel domain-containing protein</fullName>
    </recommendedName>
</protein>